<dbReference type="InterPro" id="IPR018711">
    <property type="entry name" value="NAGPA"/>
</dbReference>
<accession>A0A6B3N094</accession>
<comment type="caution">
    <text evidence="2">The sequence shown here is derived from an EMBL/GenBank/DDBJ whole genome shotgun (WGS) entry which is preliminary data.</text>
</comment>
<evidence type="ECO:0000313" key="2">
    <source>
        <dbReference type="EMBL" id="NER26509.1"/>
    </source>
</evidence>
<dbReference type="AlphaFoldDB" id="A0A6B3N094"/>
<keyword evidence="2" id="KW-0326">Glycosidase</keyword>
<sequence length="301" mass="32629">MKTSQSLLQTLFLTLLACFCVSLPKLSRLSSSEAVTPLEPDIQYKSHNLEQSVVHTILIPAGSNFSLRSAISEELTTLESFAQQHQAIAVINGGFFDPNNQKTTSYIFRQGQLVADPRLNEGLINNPNNAPYLDKILDRTEWRRYHCGQSLRYDIALRSEPIPNGCSLVDALGGGPRLLPELGSLAEGFVDVSEGKVIRDALGSNQPNARSAVGITSEGNILLVVAAQKPEAPTTSGMSLAALAEFMSSQGVEEAMNLDGGSSSSVYYQGRTVYGKVDKQGNKIKRKILSVLLVQEKIEGF</sequence>
<dbReference type="Pfam" id="PF09992">
    <property type="entry name" value="NAGPA"/>
    <property type="match status" value="1"/>
</dbReference>
<dbReference type="PANTHER" id="PTHR40446:SF2">
    <property type="entry name" value="N-ACETYLGLUCOSAMINE-1-PHOSPHODIESTER ALPHA-N-ACETYLGLUCOSAMINIDASE"/>
    <property type="match status" value="1"/>
</dbReference>
<evidence type="ECO:0000259" key="1">
    <source>
        <dbReference type="Pfam" id="PF09992"/>
    </source>
</evidence>
<feature type="domain" description="Phosphodiester glycosidase" evidence="1">
    <location>
        <begin position="86"/>
        <end position="294"/>
    </location>
</feature>
<keyword evidence="2" id="KW-0378">Hydrolase</keyword>
<dbReference type="PANTHER" id="PTHR40446">
    <property type="entry name" value="N-ACETYLGLUCOSAMINE-1-PHOSPHODIESTER ALPHA-N-ACETYLGLUCOSAMINIDASE"/>
    <property type="match status" value="1"/>
</dbReference>
<gene>
    <name evidence="2" type="ORF">F6J89_02490</name>
</gene>
<proteinExistence type="predicted"/>
<reference evidence="2" key="1">
    <citation type="submission" date="2019-11" db="EMBL/GenBank/DDBJ databases">
        <title>Genomic insights into an expanded diversity of filamentous marine cyanobacteria reveals the extraordinary biosynthetic potential of Moorea and Okeania.</title>
        <authorList>
            <person name="Ferreira Leao T."/>
            <person name="Wang M."/>
            <person name="Moss N."/>
            <person name="Da Silva R."/>
            <person name="Sanders J."/>
            <person name="Nurk S."/>
            <person name="Gurevich A."/>
            <person name="Humphrey G."/>
            <person name="Reher R."/>
            <person name="Zhu Q."/>
            <person name="Belda-Ferre P."/>
            <person name="Glukhov E."/>
            <person name="Rex R."/>
            <person name="Dorrestein P.C."/>
            <person name="Knight R."/>
            <person name="Pevzner P."/>
            <person name="Gerwick W.H."/>
            <person name="Gerwick L."/>
        </authorList>
    </citation>
    <scope>NUCLEOTIDE SEQUENCE</scope>
    <source>
        <strain evidence="2">SIO1C4</strain>
    </source>
</reference>
<dbReference type="EMBL" id="JAAHFQ010000033">
    <property type="protein sequence ID" value="NER26509.1"/>
    <property type="molecule type" value="Genomic_DNA"/>
</dbReference>
<name>A0A6B3N094_9CYAN</name>
<dbReference type="GO" id="GO:0016798">
    <property type="term" value="F:hydrolase activity, acting on glycosyl bonds"/>
    <property type="evidence" value="ECO:0007669"/>
    <property type="project" value="UniProtKB-KW"/>
</dbReference>
<protein>
    <submittedName>
        <fullName evidence="2">Phosphodiester glycosidase family protein</fullName>
    </submittedName>
</protein>
<dbReference type="PROSITE" id="PS51257">
    <property type="entry name" value="PROKAR_LIPOPROTEIN"/>
    <property type="match status" value="1"/>
</dbReference>
<organism evidence="2">
    <name type="scientific">Symploca sp. SIO1C4</name>
    <dbReference type="NCBI Taxonomy" id="2607765"/>
    <lineage>
        <taxon>Bacteria</taxon>
        <taxon>Bacillati</taxon>
        <taxon>Cyanobacteriota</taxon>
        <taxon>Cyanophyceae</taxon>
        <taxon>Coleofasciculales</taxon>
        <taxon>Coleofasciculaceae</taxon>
        <taxon>Symploca</taxon>
    </lineage>
</organism>